<feature type="non-terminal residue" evidence="2">
    <location>
        <position position="1"/>
    </location>
</feature>
<feature type="coiled-coil region" evidence="1">
    <location>
        <begin position="98"/>
        <end position="165"/>
    </location>
</feature>
<sequence length="433" mass="49382">RWPQVTQSLEMESRTELLSDAAFFQEAADFLDRSCSSPSSTVFSGVEQSEPNATSDMLELLESSVDASSNTSLDERDLAVIALTVHREKEKLRRRKQRQRVKNEFVKLRQANDELSLKLKKLRLAQEARRNPSEQCSIWKEFALLQRQERLRSEAEKRRLTATAQVQATYIENLHGLFQLQQNSATLENTLTSSVIKDAAGHRLESTDMPMLSSLLQKIDSCRVKMDGILNECGLLMMPAGVKSSMHWCDESGELKYHQSLQKLTLPFDLETAQQSCWKSFDFQQHQRDRKEYDGIGDSENTVALKYRVVRTLASGMSVSVVQWLVARRFIEEYRVSYIWKTYTEGEGIFRGMHSNQTGWCCLRPLPDGSGTSGELCIRQFPVLFNASPTSANEFYGFLQSTLDEDKHDSFTVIHDSLPEHYIAVCCTASWTV</sequence>
<dbReference type="AlphaFoldDB" id="A0A081A3Q7"/>
<evidence type="ECO:0000313" key="3">
    <source>
        <dbReference type="Proteomes" id="UP000028582"/>
    </source>
</evidence>
<keyword evidence="1" id="KW-0175">Coiled coil</keyword>
<accession>A0A081A3Q7</accession>
<evidence type="ECO:0000313" key="2">
    <source>
        <dbReference type="EMBL" id="ETO73518.1"/>
    </source>
</evidence>
<dbReference type="Proteomes" id="UP000028582">
    <property type="component" value="Unassembled WGS sequence"/>
</dbReference>
<reference evidence="2 3" key="1">
    <citation type="submission" date="2013-11" db="EMBL/GenBank/DDBJ databases">
        <title>The Genome Sequence of Phytophthora parasitica P1976.</title>
        <authorList>
            <consortium name="The Broad Institute Genomics Platform"/>
            <person name="Russ C."/>
            <person name="Tyler B."/>
            <person name="Panabieres F."/>
            <person name="Shan W."/>
            <person name="Tripathy S."/>
            <person name="Grunwald N."/>
            <person name="Machado M."/>
            <person name="Johnson C.S."/>
            <person name="Walker B."/>
            <person name="Young S."/>
            <person name="Zeng Q."/>
            <person name="Gargeya S."/>
            <person name="Fitzgerald M."/>
            <person name="Haas B."/>
            <person name="Abouelleil A."/>
            <person name="Allen A.W."/>
            <person name="Alvarado L."/>
            <person name="Arachchi H.M."/>
            <person name="Berlin A.M."/>
            <person name="Chapman S.B."/>
            <person name="Gainer-Dewar J."/>
            <person name="Goldberg J."/>
            <person name="Griggs A."/>
            <person name="Gujja S."/>
            <person name="Hansen M."/>
            <person name="Howarth C."/>
            <person name="Imamovic A."/>
            <person name="Ireland A."/>
            <person name="Larimer J."/>
            <person name="McCowan C."/>
            <person name="Murphy C."/>
            <person name="Pearson M."/>
            <person name="Poon T.W."/>
            <person name="Priest M."/>
            <person name="Roberts A."/>
            <person name="Saif S."/>
            <person name="Shea T."/>
            <person name="Sisk P."/>
            <person name="Sykes S."/>
            <person name="Wortman J."/>
            <person name="Nusbaum C."/>
            <person name="Birren B."/>
        </authorList>
    </citation>
    <scope>NUCLEOTIDE SEQUENCE [LARGE SCALE GENOMIC DNA]</scope>
    <source>
        <strain evidence="2 3">P1976</strain>
    </source>
</reference>
<evidence type="ECO:0000256" key="1">
    <source>
        <dbReference type="SAM" id="Coils"/>
    </source>
</evidence>
<organism evidence="2 3">
    <name type="scientific">Phytophthora nicotianae P1976</name>
    <dbReference type="NCBI Taxonomy" id="1317066"/>
    <lineage>
        <taxon>Eukaryota</taxon>
        <taxon>Sar</taxon>
        <taxon>Stramenopiles</taxon>
        <taxon>Oomycota</taxon>
        <taxon>Peronosporomycetes</taxon>
        <taxon>Peronosporales</taxon>
        <taxon>Peronosporaceae</taxon>
        <taxon>Phytophthora</taxon>
    </lineage>
</organism>
<protein>
    <submittedName>
        <fullName evidence="2">Uncharacterized protein</fullName>
    </submittedName>
</protein>
<dbReference type="EMBL" id="ANJA01001874">
    <property type="protein sequence ID" value="ETO73518.1"/>
    <property type="molecule type" value="Genomic_DNA"/>
</dbReference>
<gene>
    <name evidence="2" type="ORF">F444_10544</name>
</gene>
<comment type="caution">
    <text evidence="2">The sequence shown here is derived from an EMBL/GenBank/DDBJ whole genome shotgun (WGS) entry which is preliminary data.</text>
</comment>
<name>A0A081A3Q7_PHYNI</name>
<proteinExistence type="predicted"/>